<dbReference type="Pfam" id="PF00087">
    <property type="entry name" value="Toxin_TOLIP"/>
    <property type="match status" value="1"/>
</dbReference>
<gene>
    <name evidence="4" type="ORF">DNTS_007724</name>
</gene>
<reference evidence="4 5" key="1">
    <citation type="journal article" date="2019" name="Sci. Data">
        <title>Hybrid genome assembly and annotation of Danionella translucida.</title>
        <authorList>
            <person name="Kadobianskyi M."/>
            <person name="Schulze L."/>
            <person name="Schuelke M."/>
            <person name="Judkewitz B."/>
        </authorList>
    </citation>
    <scope>NUCLEOTIDE SEQUENCE [LARGE SCALE GENOMIC DNA]</scope>
    <source>
        <strain evidence="4 5">Bolton</strain>
    </source>
</reference>
<evidence type="ECO:0000313" key="5">
    <source>
        <dbReference type="Proteomes" id="UP000316079"/>
    </source>
</evidence>
<accession>A0A553QTP1</accession>
<sequence>MSPVFKWTLFMCLLPSVVPLLCYTCVFPSISPLDCLKFPITCPLGQVCLSSKAVGLRGDLEIVLYEKSCALPALCGLTGSKFAMGLNFTFSSDCCETMLCNGSTASSAFFWSSTLLSLLLTVMYLN</sequence>
<protein>
    <recommendedName>
        <fullName evidence="3">Snake toxin/toxin-like domain-containing protein</fullName>
    </recommendedName>
</protein>
<feature type="transmembrane region" description="Helical" evidence="1">
    <location>
        <begin position="108"/>
        <end position="125"/>
    </location>
</feature>
<dbReference type="Gene3D" id="2.10.60.10">
    <property type="entry name" value="CD59"/>
    <property type="match status" value="1"/>
</dbReference>
<evidence type="ECO:0000313" key="4">
    <source>
        <dbReference type="EMBL" id="TRY93341.1"/>
    </source>
</evidence>
<name>A0A553QTP1_9TELE</name>
<evidence type="ECO:0000256" key="2">
    <source>
        <dbReference type="SAM" id="SignalP"/>
    </source>
</evidence>
<dbReference type="OrthoDB" id="29596at2759"/>
<keyword evidence="1" id="KW-1133">Transmembrane helix</keyword>
<keyword evidence="2" id="KW-0732">Signal</keyword>
<evidence type="ECO:0000259" key="3">
    <source>
        <dbReference type="Pfam" id="PF00087"/>
    </source>
</evidence>
<dbReference type="SUPFAM" id="SSF57302">
    <property type="entry name" value="Snake toxin-like"/>
    <property type="match status" value="1"/>
</dbReference>
<feature type="signal peptide" evidence="2">
    <location>
        <begin position="1"/>
        <end position="19"/>
    </location>
</feature>
<dbReference type="AlphaFoldDB" id="A0A553QTP1"/>
<keyword evidence="1" id="KW-0472">Membrane</keyword>
<keyword evidence="5" id="KW-1185">Reference proteome</keyword>
<dbReference type="EMBL" id="SRMA01025549">
    <property type="protein sequence ID" value="TRY93341.1"/>
    <property type="molecule type" value="Genomic_DNA"/>
</dbReference>
<feature type="chain" id="PRO_5021740456" description="Snake toxin/toxin-like domain-containing protein" evidence="2">
    <location>
        <begin position="20"/>
        <end position="126"/>
    </location>
</feature>
<evidence type="ECO:0000256" key="1">
    <source>
        <dbReference type="SAM" id="Phobius"/>
    </source>
</evidence>
<feature type="domain" description="Snake toxin/toxin-like" evidence="3">
    <location>
        <begin position="20"/>
        <end position="101"/>
    </location>
</feature>
<keyword evidence="1" id="KW-0812">Transmembrane</keyword>
<comment type="caution">
    <text evidence="4">The sequence shown here is derived from an EMBL/GenBank/DDBJ whole genome shotgun (WGS) entry which is preliminary data.</text>
</comment>
<dbReference type="Proteomes" id="UP000316079">
    <property type="component" value="Unassembled WGS sequence"/>
</dbReference>
<dbReference type="InterPro" id="IPR045860">
    <property type="entry name" value="Snake_toxin-like_sf"/>
</dbReference>
<proteinExistence type="predicted"/>
<dbReference type="InterPro" id="IPR035076">
    <property type="entry name" value="Toxin/TOLIP"/>
</dbReference>
<organism evidence="4 5">
    <name type="scientific">Danionella cerebrum</name>
    <dbReference type="NCBI Taxonomy" id="2873325"/>
    <lineage>
        <taxon>Eukaryota</taxon>
        <taxon>Metazoa</taxon>
        <taxon>Chordata</taxon>
        <taxon>Craniata</taxon>
        <taxon>Vertebrata</taxon>
        <taxon>Euteleostomi</taxon>
        <taxon>Actinopterygii</taxon>
        <taxon>Neopterygii</taxon>
        <taxon>Teleostei</taxon>
        <taxon>Ostariophysi</taxon>
        <taxon>Cypriniformes</taxon>
        <taxon>Danionidae</taxon>
        <taxon>Danioninae</taxon>
        <taxon>Danionella</taxon>
    </lineage>
</organism>